<dbReference type="InterPro" id="IPR024498">
    <property type="entry name" value="DUF2786"/>
</dbReference>
<reference evidence="4 5" key="1">
    <citation type="submission" date="2020-08" db="EMBL/GenBank/DDBJ databases">
        <title>Sequencing the genomes of 1000 actinobacteria strains.</title>
        <authorList>
            <person name="Klenk H.-P."/>
        </authorList>
    </citation>
    <scope>NUCLEOTIDE SEQUENCE [LARGE SCALE GENOMIC DNA]</scope>
    <source>
        <strain evidence="4 5">DSM 44551</strain>
    </source>
</reference>
<protein>
    <recommendedName>
        <fullName evidence="6">DUF2786 domain-containing protein</fullName>
    </recommendedName>
</protein>
<dbReference type="Pfam" id="PF10979">
    <property type="entry name" value="DUF2786"/>
    <property type="match status" value="1"/>
</dbReference>
<organism evidence="4 5">
    <name type="scientific">Nocardiopsis composta</name>
    <dbReference type="NCBI Taxonomy" id="157465"/>
    <lineage>
        <taxon>Bacteria</taxon>
        <taxon>Bacillati</taxon>
        <taxon>Actinomycetota</taxon>
        <taxon>Actinomycetes</taxon>
        <taxon>Streptosporangiales</taxon>
        <taxon>Nocardiopsidaceae</taxon>
        <taxon>Nocardiopsis</taxon>
    </lineage>
</organism>
<evidence type="ECO:0000259" key="3">
    <source>
        <dbReference type="Pfam" id="PF23771"/>
    </source>
</evidence>
<feature type="domain" description="DUF2786" evidence="2">
    <location>
        <begin position="234"/>
        <end position="270"/>
    </location>
</feature>
<feature type="region of interest" description="Disordered" evidence="1">
    <location>
        <begin position="209"/>
        <end position="229"/>
    </location>
</feature>
<evidence type="ECO:0000313" key="4">
    <source>
        <dbReference type="EMBL" id="MBB5434663.1"/>
    </source>
</evidence>
<dbReference type="RefSeq" id="WP_184395456.1">
    <property type="nucleotide sequence ID" value="NZ_JACHDB010000001.1"/>
</dbReference>
<dbReference type="Proteomes" id="UP000572635">
    <property type="component" value="Unassembled WGS sequence"/>
</dbReference>
<keyword evidence="5" id="KW-1185">Reference proteome</keyword>
<dbReference type="EMBL" id="JACHDB010000001">
    <property type="protein sequence ID" value="MBB5434663.1"/>
    <property type="molecule type" value="Genomic_DNA"/>
</dbReference>
<evidence type="ECO:0000313" key="5">
    <source>
        <dbReference type="Proteomes" id="UP000572635"/>
    </source>
</evidence>
<dbReference type="AlphaFoldDB" id="A0A7W8VG05"/>
<comment type="caution">
    <text evidence="4">The sequence shown here is derived from an EMBL/GenBank/DDBJ whole genome shotgun (WGS) entry which is preliminary data.</text>
</comment>
<evidence type="ECO:0008006" key="6">
    <source>
        <dbReference type="Google" id="ProtNLM"/>
    </source>
</evidence>
<feature type="region of interest" description="Disordered" evidence="1">
    <location>
        <begin position="1"/>
        <end position="53"/>
    </location>
</feature>
<evidence type="ECO:0000256" key="1">
    <source>
        <dbReference type="SAM" id="MobiDB-lite"/>
    </source>
</evidence>
<proteinExistence type="predicted"/>
<feature type="compositionally biased region" description="Basic residues" evidence="1">
    <location>
        <begin position="1"/>
        <end position="28"/>
    </location>
</feature>
<dbReference type="Pfam" id="PF23771">
    <property type="entry name" value="DUF7168"/>
    <property type="match status" value="1"/>
</dbReference>
<name>A0A7W8VG05_9ACTN</name>
<evidence type="ECO:0000259" key="2">
    <source>
        <dbReference type="Pfam" id="PF10979"/>
    </source>
</evidence>
<feature type="domain" description="DUF7168" evidence="3">
    <location>
        <begin position="298"/>
        <end position="396"/>
    </location>
</feature>
<sequence>MGRGGKAKNGGKRRGTGAHPYRRARTKKERPAAPPERGPAGSGREAAESGAGGAERAAELVAAALCAAHAEDRDAFDGALAALADAERPEWAAAASRALVSCLTSRLARAWRLGWQPAEAVRQAARGLDGTAAEICADMVAAEHRARPAASLDPRWADQLAALGEGTWWRDDADYLSGITARHGLLRLEAAETALRLAALLESVPPLEPLLPRPGEPPAAPAPAESAAADPAKLARVRALLAKAESTEFPDEAEALSARAQELIARHSIDAALLAADPDGGAAPAAGGRRIPVDAPYEQHKASLLHVVAEANHCRAVWHDDLGLCTVVGHPDDVAGVELLFTSLLVQADTAMRVSGSARDRSGRAADRHYRASFLIAFTDRIADRLDRAAAEAEQAHTGRDLVPVFAARKEQVDAAVEAMFATLTTTRLRAPTDADGWNAGRTAADTAALHGREELG</sequence>
<accession>A0A7W8VG05</accession>
<dbReference type="InterPro" id="IPR055592">
    <property type="entry name" value="DUF7168"/>
</dbReference>
<feature type="compositionally biased region" description="Pro residues" evidence="1">
    <location>
        <begin position="209"/>
        <end position="221"/>
    </location>
</feature>
<gene>
    <name evidence="4" type="ORF">HDA36_004747</name>
</gene>